<dbReference type="GO" id="GO:0003743">
    <property type="term" value="F:translation initiation factor activity"/>
    <property type="evidence" value="ECO:0007669"/>
    <property type="project" value="UniProtKB-KW"/>
</dbReference>
<evidence type="ECO:0000256" key="3">
    <source>
        <dbReference type="ARBA" id="ARBA00022884"/>
    </source>
</evidence>
<protein>
    <submittedName>
        <fullName evidence="6">Uncharacterized protein</fullName>
    </submittedName>
</protein>
<feature type="compositionally biased region" description="Low complexity" evidence="5">
    <location>
        <begin position="7"/>
        <end position="18"/>
    </location>
</feature>
<organism evidence="6 7">
    <name type="scientific">Calocera viscosa (strain TUFC12733)</name>
    <dbReference type="NCBI Taxonomy" id="1330018"/>
    <lineage>
        <taxon>Eukaryota</taxon>
        <taxon>Fungi</taxon>
        <taxon>Dikarya</taxon>
        <taxon>Basidiomycota</taxon>
        <taxon>Agaricomycotina</taxon>
        <taxon>Dacrymycetes</taxon>
        <taxon>Dacrymycetales</taxon>
        <taxon>Dacrymycetaceae</taxon>
        <taxon>Calocera</taxon>
    </lineage>
</organism>
<gene>
    <name evidence="6" type="ORF">CALVIDRAFT_531137</name>
</gene>
<keyword evidence="7" id="KW-1185">Reference proteome</keyword>
<dbReference type="GO" id="GO:0003723">
    <property type="term" value="F:RNA binding"/>
    <property type="evidence" value="ECO:0007669"/>
    <property type="project" value="UniProtKB-KW"/>
</dbReference>
<dbReference type="Proteomes" id="UP000076738">
    <property type="component" value="Unassembled WGS sequence"/>
</dbReference>
<dbReference type="PANTHER" id="PTHR14068">
    <property type="entry name" value="EUKARYOTIC TRANSLATION INITIATION FACTOR 3 EIF3 -RELATED"/>
    <property type="match status" value="1"/>
</dbReference>
<evidence type="ECO:0000256" key="5">
    <source>
        <dbReference type="SAM" id="MobiDB-lite"/>
    </source>
</evidence>
<name>A0A167GVG2_CALVF</name>
<evidence type="ECO:0000256" key="4">
    <source>
        <dbReference type="ARBA" id="ARBA00022917"/>
    </source>
</evidence>
<proteinExistence type="predicted"/>
<keyword evidence="4" id="KW-0648">Protein biosynthesis</keyword>
<dbReference type="AlphaFoldDB" id="A0A167GVG2"/>
<feature type="region of interest" description="Disordered" evidence="5">
    <location>
        <begin position="39"/>
        <end position="142"/>
    </location>
</feature>
<evidence type="ECO:0000256" key="2">
    <source>
        <dbReference type="ARBA" id="ARBA00022540"/>
    </source>
</evidence>
<keyword evidence="2" id="KW-0396">Initiation factor</keyword>
<dbReference type="GO" id="GO:0031369">
    <property type="term" value="F:translation initiation factor binding"/>
    <property type="evidence" value="ECO:0007669"/>
    <property type="project" value="InterPro"/>
</dbReference>
<feature type="compositionally biased region" description="Low complexity" evidence="5">
    <location>
        <begin position="57"/>
        <end position="66"/>
    </location>
</feature>
<dbReference type="PANTHER" id="PTHR14068:SF0">
    <property type="entry name" value="EUKARYOTIC TRANSLATION INITIATION FACTOR 3 SUBUNIT B"/>
    <property type="match status" value="1"/>
</dbReference>
<evidence type="ECO:0000313" key="7">
    <source>
        <dbReference type="Proteomes" id="UP000076738"/>
    </source>
</evidence>
<dbReference type="EMBL" id="KV417331">
    <property type="protein sequence ID" value="KZO90954.1"/>
    <property type="molecule type" value="Genomic_DNA"/>
</dbReference>
<feature type="region of interest" description="Disordered" evidence="5">
    <location>
        <begin position="1"/>
        <end position="20"/>
    </location>
</feature>
<reference evidence="6 7" key="1">
    <citation type="journal article" date="2016" name="Mol. Biol. Evol.">
        <title>Comparative Genomics of Early-Diverging Mushroom-Forming Fungi Provides Insights into the Origins of Lignocellulose Decay Capabilities.</title>
        <authorList>
            <person name="Nagy L.G."/>
            <person name="Riley R."/>
            <person name="Tritt A."/>
            <person name="Adam C."/>
            <person name="Daum C."/>
            <person name="Floudas D."/>
            <person name="Sun H."/>
            <person name="Yadav J.S."/>
            <person name="Pangilinan J."/>
            <person name="Larsson K.H."/>
            <person name="Matsuura K."/>
            <person name="Barry K."/>
            <person name="Labutti K."/>
            <person name="Kuo R."/>
            <person name="Ohm R.A."/>
            <person name="Bhattacharya S.S."/>
            <person name="Shirouzu T."/>
            <person name="Yoshinaga Y."/>
            <person name="Martin F.M."/>
            <person name="Grigoriev I.V."/>
            <person name="Hibbett D.S."/>
        </authorList>
    </citation>
    <scope>NUCLEOTIDE SEQUENCE [LARGE SCALE GENOMIC DNA]</scope>
    <source>
        <strain evidence="6 7">TUFC12733</strain>
    </source>
</reference>
<dbReference type="STRING" id="1330018.A0A167GVG2"/>
<sequence>MDFAQLDSPTDPDASPTDFKLPVDSFFAAMAEAAQPWALATVKDDEGGAGDAGGTEVGAEGAASTDEGGEDEGGKGGDAGVAGGDEGSAGAGEEGGGAAGSDTGEGGDGGAACVRQTSGLAAPTPGPFPEGQGGGAVGPSMVNASSWDAAGAMEEGAQSPSSVAAAPRALLTPFQDALQPDGDDDDPRPRFSLATASPARLRREEVRVRTLGMYLGVQMEAMAQATRDGRIAEGLAAWRQSKLNKILKEGMKRGKKTMKMVARATKKAACMDRIALLWWFRVRCKTKVVDTFRATGALLKTSGSQLKHGVLYGTKKTARTAKNVGKYLGSMISKIASAIGRAMGDWIVRNEQMLVTAFFFLHYTNNTLVAWVVFDKIGIVNTAAILGWGYRNTTLIVLCSEMTLSAMTLLAMDASRLPKDFHWISIGYPVDPLESRGSLRPTIVPDPDPRPVWTPEVVNQPARVTLMSFLNCTQLRSKNLFNVSDCKLHWQDQGHFPLKGD</sequence>
<keyword evidence="3" id="KW-0694">RNA-binding</keyword>
<keyword evidence="1" id="KW-0963">Cytoplasm</keyword>
<feature type="compositionally biased region" description="Gly residues" evidence="5">
    <location>
        <begin position="76"/>
        <end position="110"/>
    </location>
</feature>
<accession>A0A167GVG2</accession>
<evidence type="ECO:0000256" key="1">
    <source>
        <dbReference type="ARBA" id="ARBA00022490"/>
    </source>
</evidence>
<dbReference type="InterPro" id="IPR011400">
    <property type="entry name" value="EIF3B"/>
</dbReference>
<dbReference type="GO" id="GO:0005852">
    <property type="term" value="C:eukaryotic translation initiation factor 3 complex"/>
    <property type="evidence" value="ECO:0007669"/>
    <property type="project" value="InterPro"/>
</dbReference>
<evidence type="ECO:0000313" key="6">
    <source>
        <dbReference type="EMBL" id="KZO90954.1"/>
    </source>
</evidence>